<sequence>MGDDAAINLKYIYNSIWTVNVDDELLPIMPMETENLVFKDALKSHQTVFVRVGFRMAYPTPDSYFGAHTQLSGVQRKGFEELFGEIHELKETIKNIRTERDSLKEETIRFEAECQYQRSKVEQLLQTDEDNNEKIRLTTENESLRKERDRCESRIAELAKAITTENKSLHQTHREEREKCESRIAELVKAITTENKSLHQTHREEREKCESRIAELVKAITTENKSLHQTFRAESEKYESRTAELAIAHQTLREEREEYESRISELAAKAHQTLCEERKKYERRIAKLAKASIEMTADMVISLIDVLREYDIANV</sequence>
<protein>
    <submittedName>
        <fullName evidence="2">Uncharacterized protein</fullName>
    </submittedName>
</protein>
<gene>
    <name evidence="2" type="ORF">MAR_031584</name>
</gene>
<evidence type="ECO:0000313" key="3">
    <source>
        <dbReference type="Proteomes" id="UP001164746"/>
    </source>
</evidence>
<accession>A0ABY7F599</accession>
<name>A0ABY7F599_MYAAR</name>
<evidence type="ECO:0000256" key="1">
    <source>
        <dbReference type="SAM" id="Coils"/>
    </source>
</evidence>
<dbReference type="Proteomes" id="UP001164746">
    <property type="component" value="Chromosome 10"/>
</dbReference>
<dbReference type="Gene3D" id="1.20.5.340">
    <property type="match status" value="1"/>
</dbReference>
<proteinExistence type="predicted"/>
<keyword evidence="3" id="KW-1185">Reference proteome</keyword>
<feature type="coiled-coil region" evidence="1">
    <location>
        <begin position="79"/>
        <end position="291"/>
    </location>
</feature>
<reference evidence="2" key="1">
    <citation type="submission" date="2022-11" db="EMBL/GenBank/DDBJ databases">
        <title>Centuries of genome instability and evolution in soft-shell clam transmissible cancer (bioRxiv).</title>
        <authorList>
            <person name="Hart S.F.M."/>
            <person name="Yonemitsu M.A."/>
            <person name="Giersch R.M."/>
            <person name="Beal B.F."/>
            <person name="Arriagada G."/>
            <person name="Davis B.W."/>
            <person name="Ostrander E.A."/>
            <person name="Goff S.P."/>
            <person name="Metzger M.J."/>
        </authorList>
    </citation>
    <scope>NUCLEOTIDE SEQUENCE</scope>
    <source>
        <strain evidence="2">MELC-2E11</strain>
        <tissue evidence="2">Siphon/mantle</tissue>
    </source>
</reference>
<dbReference type="EMBL" id="CP111021">
    <property type="protein sequence ID" value="WAR16990.1"/>
    <property type="molecule type" value="Genomic_DNA"/>
</dbReference>
<organism evidence="2 3">
    <name type="scientific">Mya arenaria</name>
    <name type="common">Soft-shell clam</name>
    <dbReference type="NCBI Taxonomy" id="6604"/>
    <lineage>
        <taxon>Eukaryota</taxon>
        <taxon>Metazoa</taxon>
        <taxon>Spiralia</taxon>
        <taxon>Lophotrochozoa</taxon>
        <taxon>Mollusca</taxon>
        <taxon>Bivalvia</taxon>
        <taxon>Autobranchia</taxon>
        <taxon>Heteroconchia</taxon>
        <taxon>Euheterodonta</taxon>
        <taxon>Imparidentia</taxon>
        <taxon>Neoheterodontei</taxon>
        <taxon>Myida</taxon>
        <taxon>Myoidea</taxon>
        <taxon>Myidae</taxon>
        <taxon>Mya</taxon>
    </lineage>
</organism>
<keyword evidence="1" id="KW-0175">Coiled coil</keyword>
<evidence type="ECO:0000313" key="2">
    <source>
        <dbReference type="EMBL" id="WAR16990.1"/>
    </source>
</evidence>